<evidence type="ECO:0000259" key="13">
    <source>
        <dbReference type="PROSITE" id="PS50835"/>
    </source>
</evidence>
<reference evidence="14" key="2">
    <citation type="submission" date="2025-09" db="UniProtKB">
        <authorList>
            <consortium name="Ensembl"/>
        </authorList>
    </citation>
    <scope>IDENTIFICATION</scope>
</reference>
<name>A0A3Q3FLS8_9LABR</name>
<keyword evidence="12" id="KW-0732">Signal</keyword>
<keyword evidence="7 11" id="KW-0472">Membrane</keyword>
<keyword evidence="6" id="KW-0929">Antimicrobial</keyword>
<dbReference type="InterPro" id="IPR013783">
    <property type="entry name" value="Ig-like_fold"/>
</dbReference>
<dbReference type="EC" id="3.2.1.17" evidence="4"/>
<dbReference type="PANTHER" id="PTHR31698">
    <property type="entry name" value="LYSOZYME G FAMILY MEMBER"/>
    <property type="match status" value="1"/>
</dbReference>
<comment type="similarity">
    <text evidence="3">Belongs to the glycosyl hydrolase 23 family.</text>
</comment>
<dbReference type="InterPro" id="IPR007110">
    <property type="entry name" value="Ig-like_dom"/>
</dbReference>
<keyword evidence="11" id="KW-1133">Transmembrane helix</keyword>
<dbReference type="GO" id="GO:0050830">
    <property type="term" value="P:defense response to Gram-positive bacterium"/>
    <property type="evidence" value="ECO:0007669"/>
    <property type="project" value="TreeGrafter"/>
</dbReference>
<dbReference type="Gene3D" id="1.10.530.10">
    <property type="match status" value="1"/>
</dbReference>
<dbReference type="InterPro" id="IPR053896">
    <property type="entry name" value="BTN3A2-like_Ig-C"/>
</dbReference>
<keyword evidence="9" id="KW-0393">Immunoglobulin domain</keyword>
<dbReference type="SUPFAM" id="SSF53955">
    <property type="entry name" value="Lysozyme-like"/>
    <property type="match status" value="1"/>
</dbReference>
<keyword evidence="8" id="KW-0326">Glycosidase</keyword>
<evidence type="ECO:0000313" key="14">
    <source>
        <dbReference type="Ensembl" id="ENSLBEP00000020622.1"/>
    </source>
</evidence>
<feature type="transmembrane region" description="Helical" evidence="11">
    <location>
        <begin position="241"/>
        <end position="264"/>
    </location>
</feature>
<evidence type="ECO:0000256" key="11">
    <source>
        <dbReference type="SAM" id="Phobius"/>
    </source>
</evidence>
<keyword evidence="6" id="KW-0081">Bacteriolytic enzyme</keyword>
<dbReference type="InterPro" id="IPR013106">
    <property type="entry name" value="Ig_V-set"/>
</dbReference>
<proteinExistence type="inferred from homology"/>
<evidence type="ECO:0000256" key="12">
    <source>
        <dbReference type="SAM" id="SignalP"/>
    </source>
</evidence>
<dbReference type="GO" id="GO:0009253">
    <property type="term" value="P:peptidoglycan catabolic process"/>
    <property type="evidence" value="ECO:0007669"/>
    <property type="project" value="InterPro"/>
</dbReference>
<dbReference type="GO" id="GO:0016020">
    <property type="term" value="C:membrane"/>
    <property type="evidence" value="ECO:0007669"/>
    <property type="project" value="UniProtKB-SubCell"/>
</dbReference>
<dbReference type="GO" id="GO:0003796">
    <property type="term" value="F:lysozyme activity"/>
    <property type="evidence" value="ECO:0007669"/>
    <property type="project" value="UniProtKB-EC"/>
</dbReference>
<evidence type="ECO:0000256" key="8">
    <source>
        <dbReference type="ARBA" id="ARBA00023295"/>
    </source>
</evidence>
<evidence type="ECO:0000256" key="2">
    <source>
        <dbReference type="ARBA" id="ARBA00004370"/>
    </source>
</evidence>
<evidence type="ECO:0000256" key="1">
    <source>
        <dbReference type="ARBA" id="ARBA00000632"/>
    </source>
</evidence>
<keyword evidence="15" id="KW-1185">Reference proteome</keyword>
<dbReference type="AlphaFoldDB" id="A0A3Q3FLS8"/>
<evidence type="ECO:0000256" key="7">
    <source>
        <dbReference type="ARBA" id="ARBA00023136"/>
    </source>
</evidence>
<organism evidence="14 15">
    <name type="scientific">Labrus bergylta</name>
    <name type="common">ballan wrasse</name>
    <dbReference type="NCBI Taxonomy" id="56723"/>
    <lineage>
        <taxon>Eukaryota</taxon>
        <taxon>Metazoa</taxon>
        <taxon>Chordata</taxon>
        <taxon>Craniata</taxon>
        <taxon>Vertebrata</taxon>
        <taxon>Euteleostomi</taxon>
        <taxon>Actinopterygii</taxon>
        <taxon>Neopterygii</taxon>
        <taxon>Teleostei</taxon>
        <taxon>Neoteleostei</taxon>
        <taxon>Acanthomorphata</taxon>
        <taxon>Eupercaria</taxon>
        <taxon>Labriformes</taxon>
        <taxon>Labridae</taxon>
        <taxon>Labrus</taxon>
    </lineage>
</organism>
<dbReference type="PROSITE" id="PS50835">
    <property type="entry name" value="IG_LIKE"/>
    <property type="match status" value="1"/>
</dbReference>
<evidence type="ECO:0000313" key="15">
    <source>
        <dbReference type="Proteomes" id="UP000261660"/>
    </source>
</evidence>
<dbReference type="Pfam" id="PF07686">
    <property type="entry name" value="V-set"/>
    <property type="match status" value="1"/>
</dbReference>
<comment type="subcellular location">
    <subcellularLocation>
        <location evidence="2">Membrane</location>
    </subcellularLocation>
</comment>
<evidence type="ECO:0000256" key="3">
    <source>
        <dbReference type="ARBA" id="ARBA00008902"/>
    </source>
</evidence>
<evidence type="ECO:0000256" key="9">
    <source>
        <dbReference type="ARBA" id="ARBA00023319"/>
    </source>
</evidence>
<evidence type="ECO:0000256" key="5">
    <source>
        <dbReference type="ARBA" id="ARBA00016485"/>
    </source>
</evidence>
<accession>A0A3Q3FLS8</accession>
<dbReference type="SUPFAM" id="SSF48726">
    <property type="entry name" value="Immunoglobulin"/>
    <property type="match status" value="2"/>
</dbReference>
<evidence type="ECO:0000256" key="10">
    <source>
        <dbReference type="ARBA" id="ARBA00031262"/>
    </source>
</evidence>
<dbReference type="InterPro" id="IPR003599">
    <property type="entry name" value="Ig_sub"/>
</dbReference>
<dbReference type="Proteomes" id="UP000261660">
    <property type="component" value="Unplaced"/>
</dbReference>
<dbReference type="Gene3D" id="2.60.40.10">
    <property type="entry name" value="Immunoglobulins"/>
    <property type="match status" value="2"/>
</dbReference>
<dbReference type="GO" id="GO:0031640">
    <property type="term" value="P:killing of cells of another organism"/>
    <property type="evidence" value="ECO:0007669"/>
    <property type="project" value="UniProtKB-KW"/>
</dbReference>
<dbReference type="InterPro" id="IPR036179">
    <property type="entry name" value="Ig-like_dom_sf"/>
</dbReference>
<feature type="domain" description="Ig-like" evidence="13">
    <location>
        <begin position="38"/>
        <end position="129"/>
    </location>
</feature>
<dbReference type="CDD" id="cd01021">
    <property type="entry name" value="GEWL"/>
    <property type="match status" value="1"/>
</dbReference>
<feature type="signal peptide" evidence="12">
    <location>
        <begin position="1"/>
        <end position="23"/>
    </location>
</feature>
<keyword evidence="8" id="KW-0378">Hydrolase</keyword>
<protein>
    <recommendedName>
        <fullName evidence="5">Lysozyme g</fullName>
        <ecNumber evidence="4">3.2.1.17</ecNumber>
    </recommendedName>
    <alternativeName>
        <fullName evidence="10">1,4-beta-N-acetylmuramidase</fullName>
    </alternativeName>
</protein>
<dbReference type="InterPro" id="IPR023346">
    <property type="entry name" value="Lysozyme-like_dom_sf"/>
</dbReference>
<comment type="catalytic activity">
    <reaction evidence="1">
        <text>Hydrolysis of (1-&gt;4)-beta-linkages between N-acetylmuramic acid and N-acetyl-D-glucosamine residues in a peptidoglycan and between N-acetyl-D-glucosamine residues in chitodextrins.</text>
        <dbReference type="EC" id="3.2.1.17"/>
    </reaction>
</comment>
<keyword evidence="11" id="KW-0812">Transmembrane</keyword>
<evidence type="ECO:0000256" key="4">
    <source>
        <dbReference type="ARBA" id="ARBA00012732"/>
    </source>
</evidence>
<dbReference type="GO" id="GO:0005576">
    <property type="term" value="C:extracellular region"/>
    <property type="evidence" value="ECO:0007669"/>
    <property type="project" value="TreeGrafter"/>
</dbReference>
<dbReference type="Ensembl" id="ENSLBET00000021747.1">
    <property type="protein sequence ID" value="ENSLBEP00000020622.1"/>
    <property type="gene ID" value="ENSLBEG00000015851.1"/>
</dbReference>
<dbReference type="SMART" id="SM00409">
    <property type="entry name" value="IG"/>
    <property type="match status" value="1"/>
</dbReference>
<dbReference type="PRINTS" id="PR00749">
    <property type="entry name" value="LYSOZYMEG"/>
</dbReference>
<feature type="chain" id="PRO_5018700229" description="Lysozyme g" evidence="12">
    <location>
        <begin position="24"/>
        <end position="505"/>
    </location>
</feature>
<reference evidence="14" key="1">
    <citation type="submission" date="2025-08" db="UniProtKB">
        <authorList>
            <consortium name="Ensembl"/>
        </authorList>
    </citation>
    <scope>IDENTIFICATION</scope>
</reference>
<dbReference type="InterPro" id="IPR002152">
    <property type="entry name" value="Glyco_hydro_23"/>
</dbReference>
<dbReference type="PANTHER" id="PTHR31698:SF8">
    <property type="entry name" value="LYSOZYME G-RELATED"/>
    <property type="match status" value="1"/>
</dbReference>
<dbReference type="Pfam" id="PF22705">
    <property type="entry name" value="C2-set_3"/>
    <property type="match status" value="1"/>
</dbReference>
<dbReference type="GeneTree" id="ENSGT00390000017614"/>
<evidence type="ECO:0000256" key="6">
    <source>
        <dbReference type="ARBA" id="ARBA00022638"/>
    </source>
</evidence>
<sequence>MEITEFHFFFFCCVFTLFSRNDGLPVSAGPVTRFSLPGGNVVLPCRPASPLSHDLVLEWLRVDVPPSLTLFVLRDGEELKQDKDDRYVGRTALTDGYSLSLLDVQSQDNGTYSCVFWRGTQRQHQESVSLIVARVSEVNISTSKMPSNELLVVCESCDWYPPPQVFLLDSTRKDLHALTKRSTGRDGLVSFSATLHLNKATLTGNRTVICRVEIPEMNLVRESQIDVGEGFSPQEAGSLPLVISVLCVLLLLCIIITCVTVYCWRRCQEHILRKTKPKKGSGASEDYLLELFGSVETSAGEMEDNKTSEGKAEAREVFPSDEPLPRVHADIMNVETTGTIQTVRVNRLSKTGVEASEELADRDLTEMEKYKEDILFVGKQRGVHPALIAAIISRQSQAGTSLSQTGYGTFDHDCFGLMQINKLYHKLDERTGPFSREHLDQGAAYLRLLIDTMRKNTGWTAEQNLKGAVACYIAGPEKVIGLKYDEVDSVTPNNDFANDVIARAQ</sequence>